<dbReference type="GO" id="GO:0016791">
    <property type="term" value="F:phosphatase activity"/>
    <property type="evidence" value="ECO:0007669"/>
    <property type="project" value="UniProtKB-ARBA"/>
</dbReference>
<dbReference type="PANTHER" id="PTHR28004:SF2">
    <property type="entry name" value="D-SERINE DEHYDRATASE"/>
    <property type="match status" value="1"/>
</dbReference>
<dbReference type="InterPro" id="IPR029066">
    <property type="entry name" value="PLP-binding_barrel"/>
</dbReference>
<evidence type="ECO:0000256" key="4">
    <source>
        <dbReference type="ARBA" id="ARBA00022575"/>
    </source>
</evidence>
<dbReference type="Pfam" id="PF01168">
    <property type="entry name" value="Ala_racemase_N"/>
    <property type="match status" value="1"/>
</dbReference>
<sequence>MPKAVIFDLLTALLDSWSLWNAAAGGEDAGRRWRARYLEITFGCGKYRPYEDLVRESAVDTGVGEQAATALLTNWDQLKPWPEAVEVLQTLRRRGYLLGVVTNCSSELGHRAANRCGIQFDAVLTAEEVGFYKPHVATYQGAIAAVGVDLKEALFVAGSNGDVIGAAAAGMDVVWHNRIGLPALPGSAPFVEGKSLRETLGALLRYQGVPRSEIPTPVAYINRTKFAANCERMRQRAKALGAAFRVHIKTHKTVEGTELELKDTDGRVICSTLNEIEHLEPLMQKGVVRSVLYGVPPPRTAIRRLAALRKKFSTELILMIDHPAQIAFVEELTTGDPWPVFINVDCGSRREGVQLGSDELAVLIRQTLQSTRVRLHGFYCHAGHSYTGNSLGDAEQHLLHEIACGRAAAQQCLDIQADLRLTVSVGATPTAHAASASVLDKIQTLSTNLKLELHAGNFAVLDLQQLATGLASFEDVSGFIEAEITSIYPGRREVLVNIGSLGLGREPGREPGVWGRAAIISESTAKQGLYPWNVVRISQEHCILAPRTADGAEVDRIINAARVGSRVRIIPQHACIAGSMYDSYLIVDGDDGECVDEWVRCRGW</sequence>
<name>Q0CD34_ASPTN</name>
<dbReference type="Gene3D" id="2.40.37.20">
    <property type="entry name" value="D-serine dehydratase-like domain"/>
    <property type="match status" value="1"/>
</dbReference>
<keyword evidence="7" id="KW-0663">Pyridoxal phosphate</keyword>
<dbReference type="HOGENOM" id="CLU_031639_0_0_1"/>
<dbReference type="GO" id="GO:0046872">
    <property type="term" value="F:metal ion binding"/>
    <property type="evidence" value="ECO:0007669"/>
    <property type="project" value="UniProtKB-KW"/>
</dbReference>
<dbReference type="GeneID" id="4353087"/>
<protein>
    <recommendedName>
        <fullName evidence="12">D-serine dehydratase</fullName>
        <ecNumber evidence="11">4.3.1.18</ecNumber>
    </recommendedName>
    <alternativeName>
        <fullName evidence="13">D-serine deaminase</fullName>
    </alternativeName>
</protein>
<comment type="cofactor">
    <cofactor evidence="2">
        <name>Zn(2+)</name>
        <dbReference type="ChEBI" id="CHEBI:29105"/>
    </cofactor>
</comment>
<dbReference type="InterPro" id="IPR026956">
    <property type="entry name" value="D-ser_dehydrat-like_dom"/>
</dbReference>
<dbReference type="InterPro" id="IPR042208">
    <property type="entry name" value="D-ser_dehydrat-like_sf"/>
</dbReference>
<comment type="function">
    <text evidence="10">Catalyzes the conversion of D-serine to pyruvate and ammonia. May play a role in D-serine detoxification.</text>
</comment>
<evidence type="ECO:0000256" key="10">
    <source>
        <dbReference type="ARBA" id="ARBA00055764"/>
    </source>
</evidence>
<evidence type="ECO:0000256" key="7">
    <source>
        <dbReference type="ARBA" id="ARBA00022898"/>
    </source>
</evidence>
<dbReference type="EMBL" id="CH476605">
    <property type="protein sequence ID" value="EAU31573.1"/>
    <property type="molecule type" value="Genomic_DNA"/>
</dbReference>
<dbReference type="RefSeq" id="XP_001217021.1">
    <property type="nucleotide sequence ID" value="XM_001217021.1"/>
</dbReference>
<dbReference type="Gene3D" id="1.10.150.240">
    <property type="entry name" value="Putative phosphatase, domain 2"/>
    <property type="match status" value="1"/>
</dbReference>
<evidence type="ECO:0000256" key="1">
    <source>
        <dbReference type="ARBA" id="ARBA00001933"/>
    </source>
</evidence>
<evidence type="ECO:0000256" key="14">
    <source>
        <dbReference type="SAM" id="SignalP"/>
    </source>
</evidence>
<dbReference type="GO" id="GO:0009636">
    <property type="term" value="P:response to toxic substance"/>
    <property type="evidence" value="ECO:0007669"/>
    <property type="project" value="UniProtKB-KW"/>
</dbReference>
<dbReference type="InterPro" id="IPR006439">
    <property type="entry name" value="HAD-SF_hydro_IA"/>
</dbReference>
<dbReference type="InterPro" id="IPR036412">
    <property type="entry name" value="HAD-like_sf"/>
</dbReference>
<evidence type="ECO:0000313" key="17">
    <source>
        <dbReference type="Proteomes" id="UP000007963"/>
    </source>
</evidence>
<dbReference type="CDD" id="cd06817">
    <property type="entry name" value="PLPDE_III_DSD"/>
    <property type="match status" value="1"/>
</dbReference>
<dbReference type="OrthoDB" id="20198at2759"/>
<keyword evidence="4" id="KW-0216">Detoxification</keyword>
<feature type="domain" description="D-serine dehydratase-like" evidence="15">
    <location>
        <begin position="477"/>
        <end position="588"/>
    </location>
</feature>
<dbReference type="InterPro" id="IPR023214">
    <property type="entry name" value="HAD_sf"/>
</dbReference>
<dbReference type="Gene3D" id="3.40.50.1000">
    <property type="entry name" value="HAD superfamily/HAD-like"/>
    <property type="match status" value="1"/>
</dbReference>
<dbReference type="GO" id="GO:0008721">
    <property type="term" value="F:D-serine ammonia-lyase activity"/>
    <property type="evidence" value="ECO:0007669"/>
    <property type="project" value="UniProtKB-EC"/>
</dbReference>
<accession>Q0CD34</accession>
<dbReference type="InterPro" id="IPR001608">
    <property type="entry name" value="Ala_racemase_N"/>
</dbReference>
<gene>
    <name evidence="16" type="ORF">ATEG_08400</name>
</gene>
<dbReference type="PANTHER" id="PTHR28004">
    <property type="entry name" value="ZGC:162816-RELATED"/>
    <property type="match status" value="1"/>
</dbReference>
<dbReference type="SUPFAM" id="SSF51419">
    <property type="entry name" value="PLP-binding barrel"/>
    <property type="match status" value="1"/>
</dbReference>
<keyword evidence="8" id="KW-0456">Lyase</keyword>
<dbReference type="Proteomes" id="UP000007963">
    <property type="component" value="Unassembled WGS sequence"/>
</dbReference>
<dbReference type="SUPFAM" id="SSF56784">
    <property type="entry name" value="HAD-like"/>
    <property type="match status" value="1"/>
</dbReference>
<feature type="signal peptide" evidence="14">
    <location>
        <begin position="1"/>
        <end position="25"/>
    </location>
</feature>
<comment type="catalytic activity">
    <reaction evidence="9">
        <text>D-serine = pyruvate + NH4(+)</text>
        <dbReference type="Rhea" id="RHEA:13977"/>
        <dbReference type="ChEBI" id="CHEBI:15361"/>
        <dbReference type="ChEBI" id="CHEBI:28938"/>
        <dbReference type="ChEBI" id="CHEBI:35247"/>
        <dbReference type="EC" id="4.3.1.18"/>
    </reaction>
    <physiologicalReaction direction="left-to-right" evidence="9">
        <dbReference type="Rhea" id="RHEA:13978"/>
    </physiologicalReaction>
</comment>
<evidence type="ECO:0000256" key="11">
    <source>
        <dbReference type="ARBA" id="ARBA00066349"/>
    </source>
</evidence>
<dbReference type="PRINTS" id="PR00413">
    <property type="entry name" value="HADHALOGNASE"/>
</dbReference>
<dbReference type="STRING" id="341663.Q0CD34"/>
<comment type="similarity">
    <text evidence="3">Belongs to the DSD1 family.</text>
</comment>
<evidence type="ECO:0000256" key="6">
    <source>
        <dbReference type="ARBA" id="ARBA00022833"/>
    </source>
</evidence>
<reference evidence="17" key="1">
    <citation type="submission" date="2005-09" db="EMBL/GenBank/DDBJ databases">
        <title>Annotation of the Aspergillus terreus NIH2624 genome.</title>
        <authorList>
            <person name="Birren B.W."/>
            <person name="Lander E.S."/>
            <person name="Galagan J.E."/>
            <person name="Nusbaum C."/>
            <person name="Devon K."/>
            <person name="Henn M."/>
            <person name="Ma L.-J."/>
            <person name="Jaffe D.B."/>
            <person name="Butler J."/>
            <person name="Alvarez P."/>
            <person name="Gnerre S."/>
            <person name="Grabherr M."/>
            <person name="Kleber M."/>
            <person name="Mauceli E.W."/>
            <person name="Brockman W."/>
            <person name="Rounsley S."/>
            <person name="Young S.K."/>
            <person name="LaButti K."/>
            <person name="Pushparaj V."/>
            <person name="DeCaprio D."/>
            <person name="Crawford M."/>
            <person name="Koehrsen M."/>
            <person name="Engels R."/>
            <person name="Montgomery P."/>
            <person name="Pearson M."/>
            <person name="Howarth C."/>
            <person name="Larson L."/>
            <person name="Luoma S."/>
            <person name="White J."/>
            <person name="Alvarado L."/>
            <person name="Kodira C.D."/>
            <person name="Zeng Q."/>
            <person name="Oleary S."/>
            <person name="Yandava C."/>
            <person name="Denning D.W."/>
            <person name="Nierman W.C."/>
            <person name="Milne T."/>
            <person name="Madden K."/>
        </authorList>
    </citation>
    <scope>NUCLEOTIDE SEQUENCE [LARGE SCALE GENOMIC DNA]</scope>
    <source>
        <strain evidence="17">NIH 2624 / FGSC A1156</strain>
    </source>
</reference>
<evidence type="ECO:0000256" key="3">
    <source>
        <dbReference type="ARBA" id="ARBA00005323"/>
    </source>
</evidence>
<keyword evidence="14" id="KW-0732">Signal</keyword>
<dbReference type="Gene3D" id="3.20.20.10">
    <property type="entry name" value="Alanine racemase"/>
    <property type="match status" value="1"/>
</dbReference>
<dbReference type="Pfam" id="PF13419">
    <property type="entry name" value="HAD_2"/>
    <property type="match status" value="1"/>
</dbReference>
<dbReference type="InterPro" id="IPR051466">
    <property type="entry name" value="D-amino_acid_metab_enzyme"/>
</dbReference>
<evidence type="ECO:0000256" key="13">
    <source>
        <dbReference type="ARBA" id="ARBA00075219"/>
    </source>
</evidence>
<evidence type="ECO:0000256" key="9">
    <source>
        <dbReference type="ARBA" id="ARBA00051198"/>
    </source>
</evidence>
<evidence type="ECO:0000256" key="5">
    <source>
        <dbReference type="ARBA" id="ARBA00022723"/>
    </source>
</evidence>
<dbReference type="FunFam" id="3.20.20.10:FF:000016">
    <property type="entry name" value="D-serine dehydratase"/>
    <property type="match status" value="1"/>
</dbReference>
<dbReference type="VEuPathDB" id="FungiDB:ATEG_08400"/>
<evidence type="ECO:0000256" key="2">
    <source>
        <dbReference type="ARBA" id="ARBA00001947"/>
    </source>
</evidence>
<dbReference type="Pfam" id="PF14031">
    <property type="entry name" value="D-ser_dehydrat"/>
    <property type="match status" value="1"/>
</dbReference>
<dbReference type="eggNOG" id="ENOG502SHE8">
    <property type="taxonomic scope" value="Eukaryota"/>
</dbReference>
<evidence type="ECO:0000256" key="8">
    <source>
        <dbReference type="ARBA" id="ARBA00023239"/>
    </source>
</evidence>
<evidence type="ECO:0000259" key="15">
    <source>
        <dbReference type="SMART" id="SM01119"/>
    </source>
</evidence>
<dbReference type="SMART" id="SM01119">
    <property type="entry name" value="D-ser_dehydrat"/>
    <property type="match status" value="1"/>
</dbReference>
<feature type="chain" id="PRO_5004170173" description="D-serine dehydratase" evidence="14">
    <location>
        <begin position="26"/>
        <end position="604"/>
    </location>
</feature>
<evidence type="ECO:0000313" key="16">
    <source>
        <dbReference type="EMBL" id="EAU31573.1"/>
    </source>
</evidence>
<proteinExistence type="inferred from homology"/>
<keyword evidence="6" id="KW-0862">Zinc</keyword>
<keyword evidence="5" id="KW-0479">Metal-binding</keyword>
<comment type="cofactor">
    <cofactor evidence="1">
        <name>pyridoxal 5'-phosphate</name>
        <dbReference type="ChEBI" id="CHEBI:597326"/>
    </cofactor>
</comment>
<dbReference type="NCBIfam" id="TIGR01493">
    <property type="entry name" value="HAD-SF-IA-v2"/>
    <property type="match status" value="1"/>
</dbReference>
<organism evidence="16 17">
    <name type="scientific">Aspergillus terreus (strain NIH 2624 / FGSC A1156)</name>
    <dbReference type="NCBI Taxonomy" id="341663"/>
    <lineage>
        <taxon>Eukaryota</taxon>
        <taxon>Fungi</taxon>
        <taxon>Dikarya</taxon>
        <taxon>Ascomycota</taxon>
        <taxon>Pezizomycotina</taxon>
        <taxon>Eurotiomycetes</taxon>
        <taxon>Eurotiomycetidae</taxon>
        <taxon>Eurotiales</taxon>
        <taxon>Aspergillaceae</taxon>
        <taxon>Aspergillus</taxon>
        <taxon>Aspergillus subgen. Circumdati</taxon>
    </lineage>
</organism>
<dbReference type="InterPro" id="IPR041492">
    <property type="entry name" value="HAD_2"/>
</dbReference>
<dbReference type="EC" id="4.3.1.18" evidence="11"/>
<dbReference type="NCBIfam" id="TIGR01509">
    <property type="entry name" value="HAD-SF-IA-v3"/>
    <property type="match status" value="1"/>
</dbReference>
<evidence type="ECO:0000256" key="12">
    <source>
        <dbReference type="ARBA" id="ARBA00069616"/>
    </source>
</evidence>
<dbReference type="AlphaFoldDB" id="Q0CD34"/>
<dbReference type="GO" id="GO:0036088">
    <property type="term" value="P:D-serine catabolic process"/>
    <property type="evidence" value="ECO:0007669"/>
    <property type="project" value="TreeGrafter"/>
</dbReference>
<dbReference type="InterPro" id="IPR023198">
    <property type="entry name" value="PGP-like_dom2"/>
</dbReference>